<feature type="compositionally biased region" description="Polar residues" evidence="2">
    <location>
        <begin position="1517"/>
        <end position="1528"/>
    </location>
</feature>
<dbReference type="PANTHER" id="PTHR24149:SF16">
    <property type="entry name" value="ANKYRIN REPEAT DOMAIN-CONTAINING PROTEIN 12"/>
    <property type="match status" value="1"/>
</dbReference>
<feature type="compositionally biased region" description="Polar residues" evidence="2">
    <location>
        <begin position="935"/>
        <end position="953"/>
    </location>
</feature>
<feature type="region of interest" description="Disordered" evidence="2">
    <location>
        <begin position="86"/>
        <end position="153"/>
    </location>
</feature>
<feature type="compositionally biased region" description="Basic and acidic residues" evidence="2">
    <location>
        <begin position="263"/>
        <end position="277"/>
    </location>
</feature>
<feature type="non-terminal residue" evidence="3">
    <location>
        <position position="1"/>
    </location>
</feature>
<evidence type="ECO:0000256" key="1">
    <source>
        <dbReference type="PROSITE-ProRule" id="PRU00023"/>
    </source>
</evidence>
<feature type="compositionally biased region" description="Basic residues" evidence="2">
    <location>
        <begin position="250"/>
        <end position="262"/>
    </location>
</feature>
<organism evidence="3 4">
    <name type="scientific">Gavia stellata</name>
    <name type="common">Red-throated diver</name>
    <name type="synonym">Colymbus stellatus</name>
    <dbReference type="NCBI Taxonomy" id="37040"/>
    <lineage>
        <taxon>Eukaryota</taxon>
        <taxon>Metazoa</taxon>
        <taxon>Chordata</taxon>
        <taxon>Craniata</taxon>
        <taxon>Vertebrata</taxon>
        <taxon>Euteleostomi</taxon>
        <taxon>Archelosauria</taxon>
        <taxon>Archosauria</taxon>
        <taxon>Dinosauria</taxon>
        <taxon>Saurischia</taxon>
        <taxon>Theropoda</taxon>
        <taxon>Coelurosauria</taxon>
        <taxon>Aves</taxon>
        <taxon>Neognathae</taxon>
        <taxon>Neoaves</taxon>
        <taxon>Aequornithes</taxon>
        <taxon>Gaviiformes</taxon>
        <taxon>Gaviidae</taxon>
        <taxon>Gavia</taxon>
    </lineage>
</organism>
<feature type="compositionally biased region" description="Basic and acidic residues" evidence="2">
    <location>
        <begin position="289"/>
        <end position="299"/>
    </location>
</feature>
<feature type="region of interest" description="Disordered" evidence="2">
    <location>
        <begin position="899"/>
        <end position="979"/>
    </location>
</feature>
<accession>A0A093FFT8</accession>
<feature type="region of interest" description="Disordered" evidence="2">
    <location>
        <begin position="317"/>
        <end position="349"/>
    </location>
</feature>
<dbReference type="InterPro" id="IPR036770">
    <property type="entry name" value="Ankyrin_rpt-contain_sf"/>
</dbReference>
<dbReference type="PANTHER" id="PTHR24149">
    <property type="entry name" value="ANKYRIN REPEAT DOMAIN-CONTAINING PROTEIN 12"/>
    <property type="match status" value="1"/>
</dbReference>
<feature type="compositionally biased region" description="Basic and acidic residues" evidence="2">
    <location>
        <begin position="581"/>
        <end position="747"/>
    </location>
</feature>
<feature type="compositionally biased region" description="Basic and acidic residues" evidence="2">
    <location>
        <begin position="839"/>
        <end position="849"/>
    </location>
</feature>
<feature type="compositionally biased region" description="Polar residues" evidence="2">
    <location>
        <begin position="1154"/>
        <end position="1174"/>
    </location>
</feature>
<feature type="region of interest" description="Disordered" evidence="2">
    <location>
        <begin position="1093"/>
        <end position="1122"/>
    </location>
</feature>
<dbReference type="SMART" id="SM00248">
    <property type="entry name" value="ANK"/>
    <property type="match status" value="2"/>
</dbReference>
<feature type="compositionally biased region" description="Basic and acidic residues" evidence="2">
    <location>
        <begin position="438"/>
        <end position="462"/>
    </location>
</feature>
<keyword evidence="1" id="KW-0040">ANK repeat</keyword>
<feature type="compositionally biased region" description="Basic and acidic residues" evidence="2">
    <location>
        <begin position="899"/>
        <end position="934"/>
    </location>
</feature>
<sequence length="1662" mass="189379">GWTPLHEACNVGYYDVAKVLIAAGADVNTQGLDDDTPLHDSASSGHRNIVKLLLRHGGNPFQANKHGERPVDVAETEELEMLLKREVPISDDEDSCSDSEEAPSVNPSSVEGNVDSEAEKDSVANDSKQIVPSKAPLPSALDEYEFKDDDEDEMKKMIDDKHILRKDLRKEDETEVEKSSLFVKQEKVVFSKSFKSKKQKPSRVLYSSSESSDEEILQDKKIVSPCSISDTSNSDVRVKKDYMVTNEHKQKGKVKRKVKNQSKNKENQELKQEKENARVTNIATSGLDSSDKTREEETFKKSFTAKEDSSLHLFHITAGKSPKHPCGLSEKQSTPLKQENTKTCLSPGGSEITLQSELVRYDHNTDSEYLVESSSGKSCKHKEKSKHHQKDYHLEFGEKSSPKIKEEDNSSTFENSEYTLRKTDKEGKTLKKHKLRHKEREKDKHKKEQDGEKEKHKHNVKEVQRSIEFDREFWKENFFKSDENEDMLLNIEHESLSSDRKSKLEKAVAKEDKLVKERQFQKERNAKEEREKEKNKKENEKFLKDEKLKDTKEEKEIILADKEMELFCFGVKDEAASMHLIEKETDTEKQEKNLKENKEKTEKRNSAKEKDVEKIERKNGEKEKKVKHEYKMEKEKAEVNENTEKVKEKPNFQQAERCHKENDKIKSTGTLKKLDDKERNKEKTDKKHDKEKTDKDRHLAENKEKHCTERKVKQSEKESEYTKSEKNRTKDREKELEKKDKSKDKEISTVANSKHMQEERRCSITESNKIVHDKLPSLKEKPKDDLLKTPDGREKDKKDKDIDRYKERDKHKDKLHQSSLLKLKLEHEKLKPKPAPAPKDARPKEKRLVNDDLMQTSFERMLSLKDLEIEQWHRKHKEKIKQKEKERLRNRTCLELNKMKEKPKQSLAEVKSKELIRSKSSELPDVCMKEKQQKDATSNRSQSVDTRSVNVTKPSLLLDNLNRSPKSESEKTGLSSRSVSMVSVASSEDSCHTTVTTPRPVIEYDSDFMLEGSDSQMSFSQSPFLASAKSPAFLEKETDGLAELPDRIKPPFTNRLPPMYIRSASVEDVKLVLSECRPVVEVRRCSMPAAVPEHSKQPRISEENNPNALPSVQTYASTSPKPELPCSMLEGDFQSSMSGLQSNFTSSLTGAVSNKQATTGTSTIKNTAQMSPSEDYNMHLEPCSQSGVTQQTKPWDVPFDRLNSLNSEFNSSGHGVSEQDTNSIATHNSENRTLKKQQLSEFLPQHAEIKGNSSSQESASILPSQLPCSLPIQPLPDGSKHISLSGISSQDSSFVQQQNLVQTTTSTLVTDPTSSTREMENAFFPSSIKKADAPVAVYPESSAKDISQSYERVNDLPMVPLEKDIPESSSQLKLSSYTFNKLVYKNAESEVDSNTADASDIRNEKGQQEKLVSVHVDNKVNADLCELSSRVSKGITNESANKKASTADRESVLSTVVDHLSSLSNYENSSQQITQEEVHKYSQIVKLEEEIAEDQKMEQQEVPQRVTRNRANMLANQGKQNPLGCTQTSEKESESSASMKAKIRLTEEDDAQVHHPRKRKVSRVPQPVQVNPSLLQAKEKTQQSLAAIVDSLKLEEIQPYSSERANPYFEYLHIRKKIEEKRKLLCSVIPQAPQYYDEYVTFNGSYLLDGNPLSKICIPTVS</sequence>
<name>A0A093FFT8_GAVST</name>
<dbReference type="Proteomes" id="UP000054313">
    <property type="component" value="Unassembled WGS sequence"/>
</dbReference>
<feature type="region of interest" description="Disordered" evidence="2">
    <location>
        <begin position="192"/>
        <end position="217"/>
    </location>
</feature>
<feature type="repeat" description="ANK" evidence="1">
    <location>
        <begin position="33"/>
        <end position="65"/>
    </location>
</feature>
<gene>
    <name evidence="3" type="ORF">N328_00659</name>
</gene>
<dbReference type="Pfam" id="PF12796">
    <property type="entry name" value="Ank_2"/>
    <property type="match status" value="1"/>
</dbReference>
<dbReference type="Gene3D" id="1.25.40.20">
    <property type="entry name" value="Ankyrin repeat-containing domain"/>
    <property type="match status" value="1"/>
</dbReference>
<feature type="compositionally biased region" description="Acidic residues" evidence="2">
    <location>
        <begin position="142"/>
        <end position="152"/>
    </location>
</feature>
<dbReference type="InterPro" id="IPR053210">
    <property type="entry name" value="ANKRD12"/>
</dbReference>
<dbReference type="PRINTS" id="PR01415">
    <property type="entry name" value="ANKYRIN"/>
</dbReference>
<dbReference type="PROSITE" id="PS50088">
    <property type="entry name" value="ANK_REPEAT"/>
    <property type="match status" value="2"/>
</dbReference>
<feature type="compositionally biased region" description="Polar residues" evidence="2">
    <location>
        <begin position="1103"/>
        <end position="1120"/>
    </location>
</feature>
<feature type="region of interest" description="Disordered" evidence="2">
    <location>
        <begin position="1517"/>
        <end position="1539"/>
    </location>
</feature>
<feature type="compositionally biased region" description="Basic and acidic residues" evidence="2">
    <location>
        <begin position="1093"/>
        <end position="1102"/>
    </location>
</feature>
<dbReference type="InterPro" id="IPR002110">
    <property type="entry name" value="Ankyrin_rpt"/>
</dbReference>
<evidence type="ECO:0000256" key="2">
    <source>
        <dbReference type="SAM" id="MobiDB-lite"/>
    </source>
</evidence>
<keyword evidence="4" id="KW-1185">Reference proteome</keyword>
<proteinExistence type="predicted"/>
<dbReference type="PROSITE" id="PS50297">
    <property type="entry name" value="ANK_REP_REGION"/>
    <property type="match status" value="2"/>
</dbReference>
<feature type="compositionally biased region" description="Basic residues" evidence="2">
    <location>
        <begin position="378"/>
        <end position="390"/>
    </location>
</feature>
<feature type="compositionally biased region" description="Polar residues" evidence="2">
    <location>
        <begin position="278"/>
        <end position="288"/>
    </location>
</feature>
<protein>
    <submittedName>
        <fullName evidence="3">Ankyrin repeat domain-containing protein 12</fullName>
    </submittedName>
</protein>
<feature type="compositionally biased region" description="Acidic residues" evidence="2">
    <location>
        <begin position="89"/>
        <end position="101"/>
    </location>
</feature>
<feature type="compositionally biased region" description="Basic and acidic residues" evidence="2">
    <location>
        <begin position="391"/>
        <end position="408"/>
    </location>
</feature>
<feature type="compositionally biased region" description="Basic and acidic residues" evidence="2">
    <location>
        <begin position="419"/>
        <end position="429"/>
    </location>
</feature>
<feature type="repeat" description="ANK" evidence="1">
    <location>
        <begin position="1"/>
        <end position="32"/>
    </location>
</feature>
<feature type="compositionally biased region" description="Polar residues" evidence="2">
    <location>
        <begin position="1183"/>
        <end position="1193"/>
    </location>
</feature>
<feature type="compositionally biased region" description="Basic and acidic residues" evidence="2">
    <location>
        <begin position="755"/>
        <end position="816"/>
    </location>
</feature>
<feature type="compositionally biased region" description="Polar residues" evidence="2">
    <location>
        <begin position="330"/>
        <end position="344"/>
    </location>
</feature>
<evidence type="ECO:0000313" key="4">
    <source>
        <dbReference type="Proteomes" id="UP000054313"/>
    </source>
</evidence>
<feature type="region of interest" description="Disordered" evidence="2">
    <location>
        <begin position="371"/>
        <end position="462"/>
    </location>
</feature>
<feature type="region of interest" description="Disordered" evidence="2">
    <location>
        <begin position="494"/>
        <end position="541"/>
    </location>
</feature>
<reference evidence="3 4" key="1">
    <citation type="submission" date="2014-04" db="EMBL/GenBank/DDBJ databases">
        <title>Genome evolution of avian class.</title>
        <authorList>
            <person name="Zhang G."/>
            <person name="Li C."/>
        </authorList>
    </citation>
    <scope>NUCLEOTIDE SEQUENCE [LARGE SCALE GENOMIC DNA]</scope>
    <source>
        <strain evidence="3">BGI_N328</strain>
    </source>
</reference>
<feature type="non-terminal residue" evidence="3">
    <location>
        <position position="1662"/>
    </location>
</feature>
<dbReference type="SUPFAM" id="SSF48403">
    <property type="entry name" value="Ankyrin repeat"/>
    <property type="match status" value="1"/>
</dbReference>
<evidence type="ECO:0000313" key="3">
    <source>
        <dbReference type="EMBL" id="KFV55475.1"/>
    </source>
</evidence>
<feature type="region of interest" description="Disordered" evidence="2">
    <location>
        <begin position="1154"/>
        <end position="1194"/>
    </location>
</feature>
<dbReference type="EMBL" id="KK630584">
    <property type="protein sequence ID" value="KFV55475.1"/>
    <property type="molecule type" value="Genomic_DNA"/>
</dbReference>
<feature type="region of interest" description="Disordered" evidence="2">
    <location>
        <begin position="244"/>
        <end position="299"/>
    </location>
</feature>
<dbReference type="GO" id="GO:0005654">
    <property type="term" value="C:nucleoplasm"/>
    <property type="evidence" value="ECO:0007669"/>
    <property type="project" value="TreeGrafter"/>
</dbReference>
<feature type="region of interest" description="Disordered" evidence="2">
    <location>
        <begin position="581"/>
        <end position="849"/>
    </location>
</feature>